<feature type="transmembrane region" description="Helical" evidence="2">
    <location>
        <begin position="323"/>
        <end position="344"/>
    </location>
</feature>
<evidence type="ECO:0000256" key="1">
    <source>
        <dbReference type="SAM" id="MobiDB-lite"/>
    </source>
</evidence>
<gene>
    <name evidence="3" type="ORF">NCTC10254_02084</name>
</gene>
<feature type="transmembrane region" description="Helical" evidence="2">
    <location>
        <begin position="181"/>
        <end position="206"/>
    </location>
</feature>
<dbReference type="EMBL" id="UARK01000031">
    <property type="protein sequence ID" value="SPW31334.1"/>
    <property type="molecule type" value="Genomic_DNA"/>
</dbReference>
<proteinExistence type="predicted"/>
<dbReference type="RefSeq" id="WP_005523682.1">
    <property type="nucleotide sequence ID" value="NZ_CAJPQJ010000001.1"/>
</dbReference>
<feature type="transmembrane region" description="Helical" evidence="2">
    <location>
        <begin position="144"/>
        <end position="161"/>
    </location>
</feature>
<feature type="transmembrane region" description="Helical" evidence="2">
    <location>
        <begin position="259"/>
        <end position="286"/>
    </location>
</feature>
<keyword evidence="2" id="KW-0472">Membrane</keyword>
<dbReference type="InterPro" id="IPR038728">
    <property type="entry name" value="YkvI-like"/>
</dbReference>
<dbReference type="GeneID" id="84575156"/>
<dbReference type="PANTHER" id="PTHR37814">
    <property type="entry name" value="CONSERVED MEMBRANE PROTEIN"/>
    <property type="match status" value="1"/>
</dbReference>
<dbReference type="Proteomes" id="UP000249886">
    <property type="component" value="Unassembled WGS sequence"/>
</dbReference>
<evidence type="ECO:0000313" key="3">
    <source>
        <dbReference type="EMBL" id="SPW31334.1"/>
    </source>
</evidence>
<sequence>MLKRTVTIVLAFIGIIVGAGFATGQEMLQYFVSYGKVGIIAAALSSLIMAISGLVVVQLGSYYLAGDHGTVLRRVSYPLLARLLDLGVLITLFCTGTVMFAGAGSNLNQQFGFPTWVGALILLAITLIVGLLDVDKVTEVIGSITPLIIVFMTITVVWVLSTSHADYSVLEQAVHTITPVAPHWGIATMNYVGLNLMIGASMAIIIGGNNTDPRAAGLGGMIGGIIFGLMLTFATWSLYLRADQVAADDVPMLTIVNQIHPWLGFGMSIAILGMIFNTVIGMLYAFGRRITAKHPTRFYPAFVVSSLVAFAVSFLGFKTLVATLFPILGYMGVLLFLVFLVGWVRSFSQIREESTRRENMRELLRRKLDPTKRFSSKQRRRLARYETESNVEDTDIAETMQEEVKEELGLDSSKS</sequence>
<reference evidence="3 4" key="1">
    <citation type="submission" date="2018-06" db="EMBL/GenBank/DDBJ databases">
        <authorList>
            <consortium name="Pathogen Informatics"/>
            <person name="Doyle S."/>
        </authorList>
    </citation>
    <scope>NUCLEOTIDE SEQUENCE [LARGE SCALE GENOMIC DNA]</scope>
    <source>
        <strain evidence="3 4">NCTC10254</strain>
    </source>
</reference>
<feature type="transmembrane region" description="Helical" evidence="2">
    <location>
        <begin position="218"/>
        <end position="239"/>
    </location>
</feature>
<feature type="transmembrane region" description="Helical" evidence="2">
    <location>
        <begin position="113"/>
        <end position="132"/>
    </location>
</feature>
<protein>
    <submittedName>
        <fullName evidence="3">Hypothetical membrane protein</fullName>
    </submittedName>
</protein>
<dbReference type="PANTHER" id="PTHR37814:SF1">
    <property type="entry name" value="MEMBRANE PROTEIN"/>
    <property type="match status" value="1"/>
</dbReference>
<keyword evidence="2" id="KW-0812">Transmembrane</keyword>
<feature type="transmembrane region" description="Helical" evidence="2">
    <location>
        <begin position="298"/>
        <end position="317"/>
    </location>
</feature>
<evidence type="ECO:0000256" key="2">
    <source>
        <dbReference type="SAM" id="Phobius"/>
    </source>
</evidence>
<feature type="transmembrane region" description="Helical" evidence="2">
    <location>
        <begin position="38"/>
        <end position="65"/>
    </location>
</feature>
<dbReference type="Gene3D" id="1.20.1740.10">
    <property type="entry name" value="Amino acid/polyamine transporter I"/>
    <property type="match status" value="1"/>
</dbReference>
<organism evidence="3 4">
    <name type="scientific">Corynebacterium matruchotii</name>
    <dbReference type="NCBI Taxonomy" id="43768"/>
    <lineage>
        <taxon>Bacteria</taxon>
        <taxon>Bacillati</taxon>
        <taxon>Actinomycetota</taxon>
        <taxon>Actinomycetes</taxon>
        <taxon>Mycobacteriales</taxon>
        <taxon>Corynebacteriaceae</taxon>
        <taxon>Corynebacterium</taxon>
    </lineage>
</organism>
<feature type="transmembrane region" description="Helical" evidence="2">
    <location>
        <begin position="86"/>
        <end position="107"/>
    </location>
</feature>
<evidence type="ECO:0000313" key="4">
    <source>
        <dbReference type="Proteomes" id="UP000249886"/>
    </source>
</evidence>
<name>A0A3S4YX63_9CORY</name>
<dbReference type="AlphaFoldDB" id="A0A3S4YX63"/>
<comment type="caution">
    <text evidence="3">The sequence shown here is derived from an EMBL/GenBank/DDBJ whole genome shotgun (WGS) entry which is preliminary data.</text>
</comment>
<accession>A0A3S4YX63</accession>
<feature type="region of interest" description="Disordered" evidence="1">
    <location>
        <begin position="373"/>
        <end position="396"/>
    </location>
</feature>
<keyword evidence="2" id="KW-1133">Transmembrane helix</keyword>